<dbReference type="AlphaFoldDB" id="A0A319DK89"/>
<dbReference type="Proteomes" id="UP000247810">
    <property type="component" value="Unassembled WGS sequence"/>
</dbReference>
<keyword evidence="2" id="KW-1185">Reference proteome</keyword>
<gene>
    <name evidence="1" type="ORF">BO71DRAFT_296205</name>
</gene>
<evidence type="ECO:0000313" key="2">
    <source>
        <dbReference type="Proteomes" id="UP000247810"/>
    </source>
</evidence>
<dbReference type="STRING" id="1448320.A0A319DK89"/>
<feature type="non-terminal residue" evidence="1">
    <location>
        <position position="231"/>
    </location>
</feature>
<name>A0A319DK89_9EURO</name>
<protein>
    <submittedName>
        <fullName evidence="1">Uncharacterized protein</fullName>
    </submittedName>
</protein>
<dbReference type="OrthoDB" id="3800738at2759"/>
<sequence>DAYPSALASQIVASYNPLLVGYFGPAFVHKYGCGNFHRADYFASDMPWWALQRLVGGTSGSQEKADRCHRAFTRAEASWRRMLMTQPPPPALGYGWEDMNTSVTVSKVRLREASGTPSPSTAADSDCLLYSSLSQTGVRFGMLYDLVQHHAGNHEYSSLWFRVVWGRLWMPTEGTTMTRVCEELLQESSVVVQFYHIEDGGKHEPADPAAWDRSFRSEGFQLPEMESEEVF</sequence>
<evidence type="ECO:0000313" key="1">
    <source>
        <dbReference type="EMBL" id="PYH94527.1"/>
    </source>
</evidence>
<dbReference type="EMBL" id="KZ825869">
    <property type="protein sequence ID" value="PYH94527.1"/>
    <property type="molecule type" value="Genomic_DNA"/>
</dbReference>
<dbReference type="VEuPathDB" id="FungiDB:BO71DRAFT_296205"/>
<proteinExistence type="predicted"/>
<accession>A0A319DK89</accession>
<organism evidence="1 2">
    <name type="scientific">Aspergillus ellipticus CBS 707.79</name>
    <dbReference type="NCBI Taxonomy" id="1448320"/>
    <lineage>
        <taxon>Eukaryota</taxon>
        <taxon>Fungi</taxon>
        <taxon>Dikarya</taxon>
        <taxon>Ascomycota</taxon>
        <taxon>Pezizomycotina</taxon>
        <taxon>Eurotiomycetes</taxon>
        <taxon>Eurotiomycetidae</taxon>
        <taxon>Eurotiales</taxon>
        <taxon>Aspergillaceae</taxon>
        <taxon>Aspergillus</taxon>
        <taxon>Aspergillus subgen. Circumdati</taxon>
    </lineage>
</organism>
<reference evidence="1 2" key="1">
    <citation type="submission" date="2018-02" db="EMBL/GenBank/DDBJ databases">
        <title>The genomes of Aspergillus section Nigri reveals drivers in fungal speciation.</title>
        <authorList>
            <consortium name="DOE Joint Genome Institute"/>
            <person name="Vesth T.C."/>
            <person name="Nybo J."/>
            <person name="Theobald S."/>
            <person name="Brandl J."/>
            <person name="Frisvad J.C."/>
            <person name="Nielsen K.F."/>
            <person name="Lyhne E.K."/>
            <person name="Kogle M.E."/>
            <person name="Kuo A."/>
            <person name="Riley R."/>
            <person name="Clum A."/>
            <person name="Nolan M."/>
            <person name="Lipzen A."/>
            <person name="Salamov A."/>
            <person name="Henrissat B."/>
            <person name="Wiebenga A."/>
            <person name="De vries R.P."/>
            <person name="Grigoriev I.V."/>
            <person name="Mortensen U.H."/>
            <person name="Andersen M.R."/>
            <person name="Baker S.E."/>
        </authorList>
    </citation>
    <scope>NUCLEOTIDE SEQUENCE [LARGE SCALE GENOMIC DNA]</scope>
    <source>
        <strain evidence="1 2">CBS 707.79</strain>
    </source>
</reference>
<feature type="non-terminal residue" evidence="1">
    <location>
        <position position="1"/>
    </location>
</feature>